<dbReference type="RefSeq" id="WP_146572653.1">
    <property type="nucleotide sequence ID" value="NZ_SJPH01000002.1"/>
</dbReference>
<gene>
    <name evidence="1" type="ORF">Pla111_14160</name>
</gene>
<dbReference type="Proteomes" id="UP000318995">
    <property type="component" value="Unassembled WGS sequence"/>
</dbReference>
<proteinExistence type="predicted"/>
<reference evidence="1 2" key="1">
    <citation type="submission" date="2019-02" db="EMBL/GenBank/DDBJ databases">
        <title>Deep-cultivation of Planctomycetes and their phenomic and genomic characterization uncovers novel biology.</title>
        <authorList>
            <person name="Wiegand S."/>
            <person name="Jogler M."/>
            <person name="Boedeker C."/>
            <person name="Pinto D."/>
            <person name="Vollmers J."/>
            <person name="Rivas-Marin E."/>
            <person name="Kohn T."/>
            <person name="Peeters S.H."/>
            <person name="Heuer A."/>
            <person name="Rast P."/>
            <person name="Oberbeckmann S."/>
            <person name="Bunk B."/>
            <person name="Jeske O."/>
            <person name="Meyerdierks A."/>
            <person name="Storesund J.E."/>
            <person name="Kallscheuer N."/>
            <person name="Luecker S."/>
            <person name="Lage O.M."/>
            <person name="Pohl T."/>
            <person name="Merkel B.J."/>
            <person name="Hornburger P."/>
            <person name="Mueller R.-W."/>
            <person name="Bruemmer F."/>
            <person name="Labrenz M."/>
            <person name="Spormann A.M."/>
            <person name="Op Den Camp H."/>
            <person name="Overmann J."/>
            <person name="Amann R."/>
            <person name="Jetten M.S.M."/>
            <person name="Mascher T."/>
            <person name="Medema M.H."/>
            <person name="Devos D.P."/>
            <person name="Kaster A.-K."/>
            <person name="Ovreas L."/>
            <person name="Rohde M."/>
            <person name="Galperin M.Y."/>
            <person name="Jogler C."/>
        </authorList>
    </citation>
    <scope>NUCLEOTIDE SEQUENCE [LARGE SCALE GENOMIC DNA]</scope>
    <source>
        <strain evidence="1 2">Pla111</strain>
    </source>
</reference>
<name>A0A5C5WCF0_9BACT</name>
<dbReference type="EMBL" id="SJPH01000002">
    <property type="protein sequence ID" value="TWT47793.1"/>
    <property type="molecule type" value="Genomic_DNA"/>
</dbReference>
<keyword evidence="2" id="KW-1185">Reference proteome</keyword>
<dbReference type="OrthoDB" id="270068at2"/>
<sequence length="143" mass="16060">MTLLALPLRSARPDRLLQILSGGQRREERRLGLREDFAYRLRVEAVAEGRRDELRSGEEAVYVTGRDLEQTGIGFRHDQPLAFSRLRLVAADDGLLAMGLGDLRIEVLVRWCRFRGAAGYESGGRILRCSIDLPVDLPGTLSR</sequence>
<comment type="caution">
    <text evidence="1">The sequence shown here is derived from an EMBL/GenBank/DDBJ whole genome shotgun (WGS) entry which is preliminary data.</text>
</comment>
<accession>A0A5C5WCF0</accession>
<organism evidence="1 2">
    <name type="scientific">Botrimarina hoheduenensis</name>
    <dbReference type="NCBI Taxonomy" id="2528000"/>
    <lineage>
        <taxon>Bacteria</taxon>
        <taxon>Pseudomonadati</taxon>
        <taxon>Planctomycetota</taxon>
        <taxon>Planctomycetia</taxon>
        <taxon>Pirellulales</taxon>
        <taxon>Lacipirellulaceae</taxon>
        <taxon>Botrimarina</taxon>
    </lineage>
</organism>
<dbReference type="AlphaFoldDB" id="A0A5C5WCF0"/>
<evidence type="ECO:0000313" key="2">
    <source>
        <dbReference type="Proteomes" id="UP000318995"/>
    </source>
</evidence>
<protein>
    <submittedName>
        <fullName evidence="1">Uncharacterized protein</fullName>
    </submittedName>
</protein>
<evidence type="ECO:0000313" key="1">
    <source>
        <dbReference type="EMBL" id="TWT47793.1"/>
    </source>
</evidence>